<dbReference type="RefSeq" id="WP_173291248.1">
    <property type="nucleotide sequence ID" value="NZ_AP021888.1"/>
</dbReference>
<dbReference type="SUPFAM" id="SSF47413">
    <property type="entry name" value="lambda repressor-like DNA-binding domains"/>
    <property type="match status" value="1"/>
</dbReference>
<dbReference type="InterPro" id="IPR010982">
    <property type="entry name" value="Lambda_DNA-bd_dom_sf"/>
</dbReference>
<dbReference type="AlphaFoldDB" id="A0A6F8PN17"/>
<proteinExistence type="predicted"/>
<name>A0A6F8PN17_9GAMM</name>
<dbReference type="Proteomes" id="UP000501466">
    <property type="component" value="Chromosome"/>
</dbReference>
<organism evidence="1 2">
    <name type="scientific">Thiosulfativibrio zosterae</name>
    <dbReference type="NCBI Taxonomy" id="2675053"/>
    <lineage>
        <taxon>Bacteria</taxon>
        <taxon>Pseudomonadati</taxon>
        <taxon>Pseudomonadota</taxon>
        <taxon>Gammaproteobacteria</taxon>
        <taxon>Thiotrichales</taxon>
        <taxon>Piscirickettsiaceae</taxon>
        <taxon>Thiosulfativibrio</taxon>
    </lineage>
</organism>
<accession>A0A6F8PN17</accession>
<protein>
    <submittedName>
        <fullName evidence="1">Putative addiction module antidote protein</fullName>
    </submittedName>
</protein>
<dbReference type="PANTHER" id="PTHR40275:SF1">
    <property type="entry name" value="SSL7038 PROTEIN"/>
    <property type="match status" value="1"/>
</dbReference>
<dbReference type="Pfam" id="PF21716">
    <property type="entry name" value="dnstrm_HI1420"/>
    <property type="match status" value="1"/>
</dbReference>
<evidence type="ECO:0000313" key="2">
    <source>
        <dbReference type="Proteomes" id="UP000501466"/>
    </source>
</evidence>
<reference evidence="2" key="1">
    <citation type="submission" date="2019-11" db="EMBL/GenBank/DDBJ databases">
        <title>Isolation and characterization of two novel species in the genus Thiomicrorhabdus.</title>
        <authorList>
            <person name="Mochizuki J."/>
            <person name="Kojima H."/>
            <person name="Fukui M."/>
        </authorList>
    </citation>
    <scope>NUCLEOTIDE SEQUENCE [LARGE SCALE GENOMIC DNA]</scope>
    <source>
        <strain evidence="2">AkT22</strain>
    </source>
</reference>
<dbReference type="EMBL" id="AP021888">
    <property type="protein sequence ID" value="BBP43448.1"/>
    <property type="molecule type" value="Genomic_DNA"/>
</dbReference>
<dbReference type="InterPro" id="IPR014057">
    <property type="entry name" value="HI1420"/>
</dbReference>
<dbReference type="NCBIfam" id="TIGR02684">
    <property type="entry name" value="dnstrm_HI1420"/>
    <property type="match status" value="1"/>
</dbReference>
<dbReference type="PANTHER" id="PTHR40275">
    <property type="entry name" value="SSL7038 PROTEIN"/>
    <property type="match status" value="1"/>
</dbReference>
<sequence length="94" mass="10558">MNNQTEEDFKVSDYLQTAEDVKNYLQAALDENDPAFFVDALGVVSKSKGMKQISEQTGLGYQSLYKSFGEGKHPRFETVYKVVQALGLNFKLVV</sequence>
<evidence type="ECO:0000313" key="1">
    <source>
        <dbReference type="EMBL" id="BBP43448.1"/>
    </source>
</evidence>
<keyword evidence="2" id="KW-1185">Reference proteome</keyword>
<dbReference type="KEGG" id="tzo:THMIRHAT_11940"/>
<gene>
    <name evidence="1" type="ORF">THMIRHAT_11940</name>
</gene>
<dbReference type="GO" id="GO:0003677">
    <property type="term" value="F:DNA binding"/>
    <property type="evidence" value="ECO:0007669"/>
    <property type="project" value="InterPro"/>
</dbReference>